<keyword evidence="2" id="KW-0805">Transcription regulation</keyword>
<keyword evidence="7" id="KW-1185">Reference proteome</keyword>
<dbReference type="Pfam" id="PF00126">
    <property type="entry name" value="HTH_1"/>
    <property type="match status" value="1"/>
</dbReference>
<evidence type="ECO:0000313" key="6">
    <source>
        <dbReference type="EMBL" id="MBC2889277.1"/>
    </source>
</evidence>
<dbReference type="EMBL" id="JACMSE010000004">
    <property type="protein sequence ID" value="MBC2889277.1"/>
    <property type="molecule type" value="Genomic_DNA"/>
</dbReference>
<keyword evidence="3" id="KW-0238">DNA-binding</keyword>
<evidence type="ECO:0000259" key="5">
    <source>
        <dbReference type="PROSITE" id="PS50931"/>
    </source>
</evidence>
<dbReference type="PROSITE" id="PS50931">
    <property type="entry name" value="HTH_LYSR"/>
    <property type="match status" value="1"/>
</dbReference>
<dbReference type="PRINTS" id="PR00039">
    <property type="entry name" value="HTHLYSR"/>
</dbReference>
<comment type="similarity">
    <text evidence="1">Belongs to the LysR transcriptional regulatory family.</text>
</comment>
<evidence type="ECO:0000256" key="1">
    <source>
        <dbReference type="ARBA" id="ARBA00009437"/>
    </source>
</evidence>
<dbReference type="SUPFAM" id="SSF46785">
    <property type="entry name" value="Winged helix' DNA-binding domain"/>
    <property type="match status" value="1"/>
</dbReference>
<proteinExistence type="inferred from homology"/>
<feature type="domain" description="HTH lysR-type" evidence="5">
    <location>
        <begin position="1"/>
        <end position="58"/>
    </location>
</feature>
<keyword evidence="4" id="KW-0804">Transcription</keyword>
<sequence length="283" mass="31522">MELDQLRHLDAIARHGTVSKAADELRLSQPALSRSIQRLEAELGAPLFDRTKNRLALNDAGRLALEHAREVLRDVERLRDAVRDFERGQRTLRVGTCAPAPLWRLASLVSEALPEVILTTETLSRKDLERDLMSERIDLAVLPSPFPVPTVSCAPFMHENLFLSVPEGHPLAARASIDLSEVDGETFLLYTGIGFWRDLCRDRLPNARFVEQDDYLVFGQMASATPLLSFSSDAHGAALAAQGRALLPIRDAGAHVTFYLASLNENRERLAPVLDMAREARQR</sequence>
<reference evidence="6 7" key="1">
    <citation type="submission" date="2020-08" db="EMBL/GenBank/DDBJ databases">
        <authorList>
            <person name="Liu C."/>
            <person name="Sun Q."/>
        </authorList>
    </citation>
    <scope>NUCLEOTIDE SEQUENCE [LARGE SCALE GENOMIC DNA]</scope>
    <source>
        <strain evidence="6 7">N22</strain>
    </source>
</reference>
<dbReference type="InterPro" id="IPR000847">
    <property type="entry name" value="LysR_HTH_N"/>
</dbReference>
<dbReference type="AlphaFoldDB" id="A0A842JC50"/>
<dbReference type="Pfam" id="PF03466">
    <property type="entry name" value="LysR_substrate"/>
    <property type="match status" value="1"/>
</dbReference>
<dbReference type="Gene3D" id="1.10.10.10">
    <property type="entry name" value="Winged helix-like DNA-binding domain superfamily/Winged helix DNA-binding domain"/>
    <property type="match status" value="1"/>
</dbReference>
<evidence type="ECO:0000256" key="2">
    <source>
        <dbReference type="ARBA" id="ARBA00023015"/>
    </source>
</evidence>
<dbReference type="SUPFAM" id="SSF53850">
    <property type="entry name" value="Periplasmic binding protein-like II"/>
    <property type="match status" value="1"/>
</dbReference>
<dbReference type="GO" id="GO:0003677">
    <property type="term" value="F:DNA binding"/>
    <property type="evidence" value="ECO:0007669"/>
    <property type="project" value="UniProtKB-KW"/>
</dbReference>
<accession>A0A842JC50</accession>
<name>A0A842JC50_9ACTN</name>
<evidence type="ECO:0000313" key="7">
    <source>
        <dbReference type="Proteomes" id="UP000587396"/>
    </source>
</evidence>
<protein>
    <submittedName>
        <fullName evidence="6">LysR family transcriptional regulator</fullName>
    </submittedName>
</protein>
<dbReference type="GO" id="GO:0003700">
    <property type="term" value="F:DNA-binding transcription factor activity"/>
    <property type="evidence" value="ECO:0007669"/>
    <property type="project" value="InterPro"/>
</dbReference>
<dbReference type="PANTHER" id="PTHR30346:SF0">
    <property type="entry name" value="HCA OPERON TRANSCRIPTIONAL ACTIVATOR HCAR"/>
    <property type="match status" value="1"/>
</dbReference>
<evidence type="ECO:0000256" key="3">
    <source>
        <dbReference type="ARBA" id="ARBA00023125"/>
    </source>
</evidence>
<dbReference type="PANTHER" id="PTHR30346">
    <property type="entry name" value="TRANSCRIPTIONAL DUAL REGULATOR HCAR-RELATED"/>
    <property type="match status" value="1"/>
</dbReference>
<comment type="caution">
    <text evidence="6">The sequence shown here is derived from an EMBL/GenBank/DDBJ whole genome shotgun (WGS) entry which is preliminary data.</text>
</comment>
<dbReference type="Proteomes" id="UP000587396">
    <property type="component" value="Unassembled WGS sequence"/>
</dbReference>
<dbReference type="InterPro" id="IPR005119">
    <property type="entry name" value="LysR_subst-bd"/>
</dbReference>
<dbReference type="GO" id="GO:0032993">
    <property type="term" value="C:protein-DNA complex"/>
    <property type="evidence" value="ECO:0007669"/>
    <property type="project" value="TreeGrafter"/>
</dbReference>
<dbReference type="InterPro" id="IPR036390">
    <property type="entry name" value="WH_DNA-bd_sf"/>
</dbReference>
<dbReference type="RefSeq" id="WP_185905127.1">
    <property type="nucleotide sequence ID" value="NZ_JACMSE010000004.1"/>
</dbReference>
<dbReference type="InterPro" id="IPR036388">
    <property type="entry name" value="WH-like_DNA-bd_sf"/>
</dbReference>
<gene>
    <name evidence="6" type="ORF">H7313_07940</name>
</gene>
<dbReference type="Gene3D" id="3.40.190.290">
    <property type="match status" value="1"/>
</dbReference>
<dbReference type="FunFam" id="1.10.10.10:FF:000001">
    <property type="entry name" value="LysR family transcriptional regulator"/>
    <property type="match status" value="1"/>
</dbReference>
<organism evidence="6 7">
    <name type="scientific">Gordonibacter massiliensis</name>
    <name type="common">ex Traore et al. 2017</name>
    <dbReference type="NCBI Taxonomy" id="1841863"/>
    <lineage>
        <taxon>Bacteria</taxon>
        <taxon>Bacillati</taxon>
        <taxon>Actinomycetota</taxon>
        <taxon>Coriobacteriia</taxon>
        <taxon>Eggerthellales</taxon>
        <taxon>Eggerthellaceae</taxon>
        <taxon>Gordonibacter</taxon>
    </lineage>
</organism>
<evidence type="ECO:0000256" key="4">
    <source>
        <dbReference type="ARBA" id="ARBA00023163"/>
    </source>
</evidence>